<evidence type="ECO:0000313" key="2">
    <source>
        <dbReference type="EMBL" id="AUM75827.1"/>
    </source>
</evidence>
<dbReference type="KEGG" id="paru:CYR75_15525"/>
<proteinExistence type="predicted"/>
<evidence type="ECO:0000256" key="1">
    <source>
        <dbReference type="ARBA" id="ARBA00023002"/>
    </source>
</evidence>
<sequence length="105" mass="11061">MNAASRFHDAPGVVPRSIRMSFEGAEVLARPGESVAAALLGRDSAATRTTPVSGAGRTPFCMMGVCFDCLVTIDGLPNVQACMVEAREGMVIRRQHGARRIGKGS</sequence>
<dbReference type="EMBL" id="CP025584">
    <property type="protein sequence ID" value="AUM75827.1"/>
    <property type="molecule type" value="Genomic_DNA"/>
</dbReference>
<geneLocation type="plasmid" evidence="3">
    <name>pcba4604-01</name>
</geneLocation>
<gene>
    <name evidence="2" type="ORF">CYR75_15525</name>
</gene>
<accession>A0A2K9MJM2</accession>
<dbReference type="SUPFAM" id="SSF54292">
    <property type="entry name" value="2Fe-2S ferredoxin-like"/>
    <property type="match status" value="1"/>
</dbReference>
<dbReference type="InterPro" id="IPR036010">
    <property type="entry name" value="2Fe-2S_ferredoxin-like_sf"/>
</dbReference>
<dbReference type="GO" id="GO:0016491">
    <property type="term" value="F:oxidoreductase activity"/>
    <property type="evidence" value="ECO:0007669"/>
    <property type="project" value="UniProtKB-KW"/>
</dbReference>
<organism evidence="2 3">
    <name type="scientific">Paracoccus jeotgali</name>
    <dbReference type="NCBI Taxonomy" id="2065379"/>
    <lineage>
        <taxon>Bacteria</taxon>
        <taxon>Pseudomonadati</taxon>
        <taxon>Pseudomonadota</taxon>
        <taxon>Alphaproteobacteria</taxon>
        <taxon>Rhodobacterales</taxon>
        <taxon>Paracoccaceae</taxon>
        <taxon>Paracoccus</taxon>
    </lineage>
</organism>
<evidence type="ECO:0000313" key="3">
    <source>
        <dbReference type="Proteomes" id="UP000234882"/>
    </source>
</evidence>
<dbReference type="Gene3D" id="3.10.20.440">
    <property type="entry name" value="2Fe-2S iron-sulphur cluster binding domain, sarcosine oxidase, alpha subunit, N-terminal domain"/>
    <property type="match status" value="1"/>
</dbReference>
<dbReference type="AlphaFoldDB" id="A0A2K9MJM2"/>
<keyword evidence="1" id="KW-0560">Oxidoreductase</keyword>
<dbReference type="Pfam" id="PF13510">
    <property type="entry name" value="Fer2_4"/>
    <property type="match status" value="1"/>
</dbReference>
<protein>
    <submittedName>
        <fullName evidence="2">Sarcosine oxidase</fullName>
    </submittedName>
</protein>
<dbReference type="OrthoDB" id="573392at2"/>
<name>A0A2K9MJM2_9RHOB</name>
<reference evidence="2 3" key="1">
    <citation type="submission" date="2017-12" db="EMBL/GenBank/DDBJ databases">
        <title>Genomic analysis of Paracoccus sp. CBA4604.</title>
        <authorList>
            <person name="Roh S.W."/>
            <person name="Kim J.Y."/>
            <person name="Kim J.S."/>
        </authorList>
    </citation>
    <scope>NUCLEOTIDE SEQUENCE [LARGE SCALE GENOMIC DNA]</scope>
    <source>
        <strain evidence="2 3">CBA4604</strain>
        <plasmid evidence="3">pcba4604-01</plasmid>
    </source>
</reference>
<dbReference type="InterPro" id="IPR042204">
    <property type="entry name" value="2Fe-2S-bd_N"/>
</dbReference>
<keyword evidence="3" id="KW-1185">Reference proteome</keyword>
<keyword evidence="2" id="KW-0614">Plasmid</keyword>
<dbReference type="GO" id="GO:0051536">
    <property type="term" value="F:iron-sulfur cluster binding"/>
    <property type="evidence" value="ECO:0007669"/>
    <property type="project" value="InterPro"/>
</dbReference>
<dbReference type="Proteomes" id="UP000234882">
    <property type="component" value="Plasmid pCBA4604-01"/>
</dbReference>